<organism evidence="1 2">
    <name type="scientific">Adhaeribacter terreus</name>
    <dbReference type="NCBI Taxonomy" id="529703"/>
    <lineage>
        <taxon>Bacteria</taxon>
        <taxon>Pseudomonadati</taxon>
        <taxon>Bacteroidota</taxon>
        <taxon>Cytophagia</taxon>
        <taxon>Cytophagales</taxon>
        <taxon>Hymenobacteraceae</taxon>
        <taxon>Adhaeribacter</taxon>
    </lineage>
</organism>
<reference evidence="2" key="1">
    <citation type="journal article" date="2019" name="Int. J. Syst. Evol. Microbiol.">
        <title>The Global Catalogue of Microorganisms (GCM) 10K type strain sequencing project: providing services to taxonomists for standard genome sequencing and annotation.</title>
        <authorList>
            <consortium name="The Broad Institute Genomics Platform"/>
            <consortium name="The Broad Institute Genome Sequencing Center for Infectious Disease"/>
            <person name="Wu L."/>
            <person name="Ma J."/>
        </authorList>
    </citation>
    <scope>NUCLEOTIDE SEQUENCE [LARGE SCALE GENOMIC DNA]</scope>
    <source>
        <strain evidence="2">KACC 12602</strain>
    </source>
</reference>
<accession>A0ABW0EEQ1</accession>
<evidence type="ECO:0008006" key="3">
    <source>
        <dbReference type="Google" id="ProtNLM"/>
    </source>
</evidence>
<dbReference type="Proteomes" id="UP001596161">
    <property type="component" value="Unassembled WGS sequence"/>
</dbReference>
<dbReference type="EMBL" id="JBHSKT010000007">
    <property type="protein sequence ID" value="MFC5271379.1"/>
    <property type="molecule type" value="Genomic_DNA"/>
</dbReference>
<gene>
    <name evidence="1" type="ORF">ACFPIB_12205</name>
</gene>
<sequence length="137" mass="15793">MELEITDLVLLKYDAQTGILYARWPDSSPIMATYFEESLEAVIEAINQYDVKYFLLDSARNRNNLSVGNYLNIFTLLFSGLAQTRLQKMARIKSKYADIEEKYQRYNQEIINGIGVNFKVGNFETRESAAAWLISES</sequence>
<evidence type="ECO:0000313" key="2">
    <source>
        <dbReference type="Proteomes" id="UP001596161"/>
    </source>
</evidence>
<keyword evidence="2" id="KW-1185">Reference proteome</keyword>
<dbReference type="RefSeq" id="WP_378017743.1">
    <property type="nucleotide sequence ID" value="NZ_JBHSKT010000007.1"/>
</dbReference>
<comment type="caution">
    <text evidence="1">The sequence shown here is derived from an EMBL/GenBank/DDBJ whole genome shotgun (WGS) entry which is preliminary data.</text>
</comment>
<proteinExistence type="predicted"/>
<protein>
    <recommendedName>
        <fullName evidence="3">STAS/SEC14 domain-containing protein</fullName>
    </recommendedName>
</protein>
<evidence type="ECO:0000313" key="1">
    <source>
        <dbReference type="EMBL" id="MFC5271379.1"/>
    </source>
</evidence>
<name>A0ABW0EEQ1_9BACT</name>